<organism evidence="1 2">
    <name type="scientific">Artomyces pyxidatus</name>
    <dbReference type="NCBI Taxonomy" id="48021"/>
    <lineage>
        <taxon>Eukaryota</taxon>
        <taxon>Fungi</taxon>
        <taxon>Dikarya</taxon>
        <taxon>Basidiomycota</taxon>
        <taxon>Agaricomycotina</taxon>
        <taxon>Agaricomycetes</taxon>
        <taxon>Russulales</taxon>
        <taxon>Auriscalpiaceae</taxon>
        <taxon>Artomyces</taxon>
    </lineage>
</organism>
<gene>
    <name evidence="1" type="ORF">BV25DRAFT_1835929</name>
</gene>
<name>A0ACB8TBW0_9AGAM</name>
<dbReference type="Proteomes" id="UP000814140">
    <property type="component" value="Unassembled WGS sequence"/>
</dbReference>
<dbReference type="EMBL" id="MU277193">
    <property type="protein sequence ID" value="KAI0066304.1"/>
    <property type="molecule type" value="Genomic_DNA"/>
</dbReference>
<protein>
    <submittedName>
        <fullName evidence="1">Uncharacterized protein</fullName>
    </submittedName>
</protein>
<evidence type="ECO:0000313" key="1">
    <source>
        <dbReference type="EMBL" id="KAI0066304.1"/>
    </source>
</evidence>
<comment type="caution">
    <text evidence="1">The sequence shown here is derived from an EMBL/GenBank/DDBJ whole genome shotgun (WGS) entry which is preliminary data.</text>
</comment>
<reference evidence="1" key="2">
    <citation type="journal article" date="2022" name="New Phytol.">
        <title>Evolutionary transition to the ectomycorrhizal habit in the genomes of a hyperdiverse lineage of mushroom-forming fungi.</title>
        <authorList>
            <person name="Looney B."/>
            <person name="Miyauchi S."/>
            <person name="Morin E."/>
            <person name="Drula E."/>
            <person name="Courty P.E."/>
            <person name="Kohler A."/>
            <person name="Kuo A."/>
            <person name="LaButti K."/>
            <person name="Pangilinan J."/>
            <person name="Lipzen A."/>
            <person name="Riley R."/>
            <person name="Andreopoulos W."/>
            <person name="He G."/>
            <person name="Johnson J."/>
            <person name="Nolan M."/>
            <person name="Tritt A."/>
            <person name="Barry K.W."/>
            <person name="Grigoriev I.V."/>
            <person name="Nagy L.G."/>
            <person name="Hibbett D."/>
            <person name="Henrissat B."/>
            <person name="Matheny P.B."/>
            <person name="Labbe J."/>
            <person name="Martin F.M."/>
        </authorList>
    </citation>
    <scope>NUCLEOTIDE SEQUENCE</scope>
    <source>
        <strain evidence="1">HHB10654</strain>
    </source>
</reference>
<keyword evidence="2" id="KW-1185">Reference proteome</keyword>
<proteinExistence type="predicted"/>
<evidence type="ECO:0000313" key="2">
    <source>
        <dbReference type="Proteomes" id="UP000814140"/>
    </source>
</evidence>
<accession>A0ACB8TBW0</accession>
<reference evidence="1" key="1">
    <citation type="submission" date="2021-03" db="EMBL/GenBank/DDBJ databases">
        <authorList>
            <consortium name="DOE Joint Genome Institute"/>
            <person name="Ahrendt S."/>
            <person name="Looney B.P."/>
            <person name="Miyauchi S."/>
            <person name="Morin E."/>
            <person name="Drula E."/>
            <person name="Courty P.E."/>
            <person name="Chicoki N."/>
            <person name="Fauchery L."/>
            <person name="Kohler A."/>
            <person name="Kuo A."/>
            <person name="Labutti K."/>
            <person name="Pangilinan J."/>
            <person name="Lipzen A."/>
            <person name="Riley R."/>
            <person name="Andreopoulos W."/>
            <person name="He G."/>
            <person name="Johnson J."/>
            <person name="Barry K.W."/>
            <person name="Grigoriev I.V."/>
            <person name="Nagy L."/>
            <person name="Hibbett D."/>
            <person name="Henrissat B."/>
            <person name="Matheny P.B."/>
            <person name="Labbe J."/>
            <person name="Martin F."/>
        </authorList>
    </citation>
    <scope>NUCLEOTIDE SEQUENCE</scope>
    <source>
        <strain evidence="1">HHB10654</strain>
    </source>
</reference>
<sequence>MAPSKRTASDSNKIAPEPKRTRSSVADTSVEKLKPRDTPRKSLADIGVVFSQNGTQIAHTAISPITTTLLEQPAPNAVLSKRPNSSDDGVDGLKQNLDNNHRGASLSVSAETTTTPVDQTVEIHVPATNMVSIEGDNGAPHSREIDADATPADHSTTTLQSHVAITNSDDHLHAAHSDAQPGTTSDATSGVEPDESTTVSHPTTSSSDQSSSEDLTGTTPTGQPPSQPNLTPAPAGETPADTSNSTSPAQVVTSPSPEEIDAVVRQKSALLNYSKDLTEILPKILTHSDTANHVYVPTQVPKKLVWRDRHLSVARSKLPMKIWVVGTIRTLWFFDGKGTAQKRVTIRVIPLQDEAIESMTAILRKFTVPPTYAENYVLQEIHAAAFSSIRKRGTKETFGVVYPNVFDGREKFSFNRTDMPTIGPEFLHVGDTVIQEVTVGQYQTSSNFREQPELKDVTRVSFDLGSITLLSSMKDDDSTTDSESSGDDEPVEG</sequence>